<reference evidence="5 6" key="1">
    <citation type="submission" date="2018-02" db="EMBL/GenBank/DDBJ databases">
        <title>Genomic analysis of the strain RR4-38 isolated from a seawater recirculating aquaculture system.</title>
        <authorList>
            <person name="Kim Y.-S."/>
            <person name="Jang Y.H."/>
            <person name="Kim K.-H."/>
        </authorList>
    </citation>
    <scope>NUCLEOTIDE SEQUENCE [LARGE SCALE GENOMIC DNA]</scope>
    <source>
        <strain evidence="5 6">RR4-38</strain>
    </source>
</reference>
<dbReference type="GO" id="GO:0005829">
    <property type="term" value="C:cytosol"/>
    <property type="evidence" value="ECO:0007669"/>
    <property type="project" value="TreeGrafter"/>
</dbReference>
<evidence type="ECO:0000256" key="2">
    <source>
        <dbReference type="ARBA" id="ARBA00021980"/>
    </source>
</evidence>
<dbReference type="PANTHER" id="PTHR43691:SF11">
    <property type="entry name" value="FI09636P-RELATED"/>
    <property type="match status" value="1"/>
</dbReference>
<dbReference type="AlphaFoldDB" id="A0A2S0HZ26"/>
<evidence type="ECO:0000256" key="1">
    <source>
        <dbReference type="ARBA" id="ARBA00011888"/>
    </source>
</evidence>
<dbReference type="Pfam" id="PF01048">
    <property type="entry name" value="PNP_UDP_1"/>
    <property type="match status" value="1"/>
</dbReference>
<comment type="catalytic activity">
    <reaction evidence="3">
        <text>uridine + phosphate = alpha-D-ribose 1-phosphate + uracil</text>
        <dbReference type="Rhea" id="RHEA:24388"/>
        <dbReference type="ChEBI" id="CHEBI:16704"/>
        <dbReference type="ChEBI" id="CHEBI:17568"/>
        <dbReference type="ChEBI" id="CHEBI:43474"/>
        <dbReference type="ChEBI" id="CHEBI:57720"/>
        <dbReference type="EC" id="2.4.2.3"/>
    </reaction>
</comment>
<evidence type="ECO:0000313" key="5">
    <source>
        <dbReference type="EMBL" id="AVI51927.1"/>
    </source>
</evidence>
<dbReference type="OrthoDB" id="9772602at2"/>
<dbReference type="Gene3D" id="3.40.50.1580">
    <property type="entry name" value="Nucleoside phosphorylase domain"/>
    <property type="match status" value="1"/>
</dbReference>
<dbReference type="SUPFAM" id="SSF53167">
    <property type="entry name" value="Purine and uridine phosphorylases"/>
    <property type="match status" value="1"/>
</dbReference>
<name>A0A2S0HZ26_9FLAO</name>
<dbReference type="EC" id="2.4.2.3" evidence="1"/>
<dbReference type="KEGG" id="aue:C5O00_12505"/>
<dbReference type="InterPro" id="IPR000845">
    <property type="entry name" value="Nucleoside_phosphorylase_d"/>
</dbReference>
<sequence length="290" mass="32355">MKILESELILNPDGSIYHLNLKPEDLASTIITVGDQERVEQVSCYFEKIEVKKQHREFKTHTGFYKGKRITVISTGIGPDNIDIVFNELDALVNVDFESRTLKENLGALEIVRVGTSGAMQADIPVDSIIASEVGIGFDNLLHFYEVPDQLFDEEFSEAFQKHTGWNANNSKPYVVAANQELLTKFTSEGIKKGITTTNVGFYGPQGRVLRLPLQDPEMNRKISSFLYNGRRITNLEMETAAIYGMSGLLGHKALSLNVILANRANGSFSKDPKMAIDNLIKKTLDKLVQ</sequence>
<dbReference type="PANTHER" id="PTHR43691">
    <property type="entry name" value="URIDINE PHOSPHORYLASE"/>
    <property type="match status" value="1"/>
</dbReference>
<gene>
    <name evidence="5" type="ORF">C5O00_12505</name>
</gene>
<dbReference type="GO" id="GO:0004731">
    <property type="term" value="F:purine-nucleoside phosphorylase activity"/>
    <property type="evidence" value="ECO:0007669"/>
    <property type="project" value="TreeGrafter"/>
</dbReference>
<dbReference type="InterPro" id="IPR035994">
    <property type="entry name" value="Nucleoside_phosphorylase_sf"/>
</dbReference>
<evidence type="ECO:0000256" key="3">
    <source>
        <dbReference type="ARBA" id="ARBA00048447"/>
    </source>
</evidence>
<accession>A0A2S0HZ26</accession>
<organism evidence="5 6">
    <name type="scientific">Pukyongia salina</name>
    <dbReference type="NCBI Taxonomy" id="2094025"/>
    <lineage>
        <taxon>Bacteria</taxon>
        <taxon>Pseudomonadati</taxon>
        <taxon>Bacteroidota</taxon>
        <taxon>Flavobacteriia</taxon>
        <taxon>Flavobacteriales</taxon>
        <taxon>Flavobacteriaceae</taxon>
        <taxon>Pukyongia</taxon>
    </lineage>
</organism>
<dbReference type="Proteomes" id="UP000238442">
    <property type="component" value="Chromosome"/>
</dbReference>
<protein>
    <recommendedName>
        <fullName evidence="2">Uridine phosphorylase</fullName>
        <ecNumber evidence="1">2.4.2.3</ecNumber>
    </recommendedName>
</protein>
<proteinExistence type="predicted"/>
<dbReference type="EMBL" id="CP027062">
    <property type="protein sequence ID" value="AVI51927.1"/>
    <property type="molecule type" value="Genomic_DNA"/>
</dbReference>
<dbReference type="CDD" id="cd00436">
    <property type="entry name" value="UP_TbUP-like"/>
    <property type="match status" value="1"/>
</dbReference>
<evidence type="ECO:0000313" key="6">
    <source>
        <dbReference type="Proteomes" id="UP000238442"/>
    </source>
</evidence>
<dbReference type="RefSeq" id="WP_105217167.1">
    <property type="nucleotide sequence ID" value="NZ_CP027062.1"/>
</dbReference>
<dbReference type="GO" id="GO:0006152">
    <property type="term" value="P:purine nucleoside catabolic process"/>
    <property type="evidence" value="ECO:0007669"/>
    <property type="project" value="TreeGrafter"/>
</dbReference>
<keyword evidence="6" id="KW-1185">Reference proteome</keyword>
<dbReference type="GO" id="GO:0004850">
    <property type="term" value="F:uridine phosphorylase activity"/>
    <property type="evidence" value="ECO:0007669"/>
    <property type="project" value="UniProtKB-EC"/>
</dbReference>
<feature type="domain" description="Nucleoside phosphorylase" evidence="4">
    <location>
        <begin position="30"/>
        <end position="268"/>
    </location>
</feature>
<evidence type="ECO:0000259" key="4">
    <source>
        <dbReference type="Pfam" id="PF01048"/>
    </source>
</evidence>